<dbReference type="Proteomes" id="UP000050490">
    <property type="component" value="Unassembled WGS sequence"/>
</dbReference>
<dbReference type="AlphaFoldDB" id="A0A0P9QVZ7"/>
<comment type="caution">
    <text evidence="3">The sequence shown here is derived from an EMBL/GenBank/DDBJ whole genome shotgun (WGS) entry which is preliminary data.</text>
</comment>
<proteinExistence type="predicted"/>
<dbReference type="EMBL" id="RBPV01000222">
    <property type="protein sequence ID" value="RMO58932.1"/>
    <property type="molecule type" value="Genomic_DNA"/>
</dbReference>
<name>A0A0P9QVZ7_PSEA0</name>
<dbReference type="Proteomes" id="UP000275613">
    <property type="component" value="Unassembled WGS sequence"/>
</dbReference>
<dbReference type="Proteomes" id="UP000630864">
    <property type="component" value="Unassembled WGS sequence"/>
</dbReference>
<gene>
    <name evidence="3" type="ORF">ALO70_04639</name>
    <name evidence="4" type="ORF">ALQ39_04323</name>
    <name evidence="2" type="ORF">PSE10A_01600</name>
</gene>
<reference evidence="4 6" key="2">
    <citation type="submission" date="2018-08" db="EMBL/GenBank/DDBJ databases">
        <title>Recombination of ecologically and evolutionarily significant loci maintains genetic cohesion in the Pseudomonas syringae species complex.</title>
        <authorList>
            <person name="Dillon M."/>
            <person name="Thakur S."/>
            <person name="Almeida R.N.D."/>
            <person name="Weir B.S."/>
            <person name="Guttman D.S."/>
        </authorList>
    </citation>
    <scope>NUCLEOTIDE SEQUENCE [LARGE SCALE GENOMIC DNA]</scope>
    <source>
        <strain evidence="4 6">ICMP 4316</strain>
    </source>
</reference>
<organism evidence="3 5">
    <name type="scientific">Pseudomonas amygdali pv. eriobotryae</name>
    <dbReference type="NCBI Taxonomy" id="129137"/>
    <lineage>
        <taxon>Bacteria</taxon>
        <taxon>Pseudomonadati</taxon>
        <taxon>Pseudomonadota</taxon>
        <taxon>Gammaproteobacteria</taxon>
        <taxon>Pseudomonadales</taxon>
        <taxon>Pseudomonadaceae</taxon>
        <taxon>Pseudomonas</taxon>
        <taxon>Pseudomonas amygdali</taxon>
    </lineage>
</organism>
<dbReference type="EMBL" id="BMZW01000001">
    <property type="protein sequence ID" value="GFZ57649.1"/>
    <property type="molecule type" value="Genomic_DNA"/>
</dbReference>
<protein>
    <submittedName>
        <fullName evidence="3">Bacteriocin</fullName>
    </submittedName>
</protein>
<accession>A0A0P9QVZ7</accession>
<reference evidence="2" key="3">
    <citation type="submission" date="2020-09" db="EMBL/GenBank/DDBJ databases">
        <title>Pseudomonas syringae pv. eriobotryae genome sequence causing loquat canker disease.</title>
        <authorList>
            <person name="Fukuda S."/>
            <person name="Tashiro H."/>
            <person name="Nagano Y."/>
        </authorList>
    </citation>
    <scope>NUCLEOTIDE SEQUENCE</scope>
    <source>
        <strain evidence="2">AM001</strain>
    </source>
</reference>
<evidence type="ECO:0000259" key="1">
    <source>
        <dbReference type="Pfam" id="PF15607"/>
    </source>
</evidence>
<reference evidence="3 5" key="1">
    <citation type="submission" date="2015-09" db="EMBL/GenBank/DDBJ databases">
        <title>Genome announcement of multiple Pseudomonas syringae strains.</title>
        <authorList>
            <person name="Thakur S."/>
            <person name="Wang P.W."/>
            <person name="Gong Y."/>
            <person name="Weir B.S."/>
            <person name="Guttman D.S."/>
        </authorList>
    </citation>
    <scope>NUCLEOTIDE SEQUENCE [LARGE SCALE GENOMIC DNA]</scope>
    <source>
        <strain evidence="3 5">ICMP4455</strain>
    </source>
</reference>
<feature type="domain" description="Bacterial toxin 44" evidence="1">
    <location>
        <begin position="51"/>
        <end position="126"/>
    </location>
</feature>
<evidence type="ECO:0000313" key="2">
    <source>
        <dbReference type="EMBL" id="GFZ57649.1"/>
    </source>
</evidence>
<evidence type="ECO:0000313" key="4">
    <source>
        <dbReference type="EMBL" id="RMO58932.1"/>
    </source>
</evidence>
<dbReference type="RefSeq" id="WP_057422779.1">
    <property type="nucleotide sequence ID" value="NZ_BMZW01000001.1"/>
</dbReference>
<dbReference type="EMBL" id="LJQI01000433">
    <property type="protein sequence ID" value="KPX19700.1"/>
    <property type="molecule type" value="Genomic_DNA"/>
</dbReference>
<dbReference type="Pfam" id="PF15607">
    <property type="entry name" value="Ntox44"/>
    <property type="match status" value="1"/>
</dbReference>
<evidence type="ECO:0000313" key="3">
    <source>
        <dbReference type="EMBL" id="KPX19700.1"/>
    </source>
</evidence>
<evidence type="ECO:0000313" key="6">
    <source>
        <dbReference type="Proteomes" id="UP000275613"/>
    </source>
</evidence>
<dbReference type="InterPro" id="IPR028946">
    <property type="entry name" value="Ntox44"/>
</dbReference>
<sequence length="131" mass="15273">MNYEMPEAIPPGVSVDVHMKLANDQWKKDPAVGAFMSWFYYKVRNHGPWDYKQQNHAWEDFGNFHYGAVGRAGQLPDQILLRAAGFAQKRSGTQSTKMDWGKWYWRAPYGDDPTDQYWIEQGIEYAKSKGY</sequence>
<evidence type="ECO:0000313" key="5">
    <source>
        <dbReference type="Proteomes" id="UP000050490"/>
    </source>
</evidence>
<dbReference type="PATRIC" id="fig|129137.4.peg.6689"/>